<dbReference type="InterPro" id="IPR001796">
    <property type="entry name" value="DHFR_dom"/>
</dbReference>
<dbReference type="PROSITE" id="PS51330">
    <property type="entry name" value="DHFR_2"/>
    <property type="match status" value="1"/>
</dbReference>
<keyword evidence="4" id="KW-0554">One-carbon metabolism</keyword>
<organism evidence="9 10">
    <name type="scientific">Mycoplasmoides fastidiosum</name>
    <dbReference type="NCBI Taxonomy" id="92758"/>
    <lineage>
        <taxon>Bacteria</taxon>
        <taxon>Bacillati</taxon>
        <taxon>Mycoplasmatota</taxon>
        <taxon>Mycoplasmoidales</taxon>
        <taxon>Mycoplasmoidaceae</taxon>
        <taxon>Mycoplasmoides</taxon>
    </lineage>
</organism>
<comment type="caution">
    <text evidence="9">The sequence shown here is derived from an EMBL/GenBank/DDBJ whole genome shotgun (WGS) entry which is preliminary data.</text>
</comment>
<keyword evidence="5" id="KW-0521">NADP</keyword>
<dbReference type="RefSeq" id="WP_256547167.1">
    <property type="nucleotide sequence ID" value="NZ_CP101809.1"/>
</dbReference>
<evidence type="ECO:0000256" key="1">
    <source>
        <dbReference type="ARBA" id="ARBA00004903"/>
    </source>
</evidence>
<evidence type="ECO:0000256" key="2">
    <source>
        <dbReference type="ARBA" id="ARBA00009539"/>
    </source>
</evidence>
<keyword evidence="6" id="KW-0560">Oxidoreductase</keyword>
<comment type="pathway">
    <text evidence="1">Cofactor biosynthesis; tetrahydrofolate biosynthesis; 5,6,7,8-tetrahydrofolate from 7,8-dihydrofolate: step 1/1.</text>
</comment>
<evidence type="ECO:0000256" key="3">
    <source>
        <dbReference type="ARBA" id="ARBA00012856"/>
    </source>
</evidence>
<proteinExistence type="inferred from homology"/>
<dbReference type="PANTHER" id="PTHR48069">
    <property type="entry name" value="DIHYDROFOLATE REDUCTASE"/>
    <property type="match status" value="1"/>
</dbReference>
<comment type="similarity">
    <text evidence="2 7">Belongs to the dihydrofolate reductase family.</text>
</comment>
<name>A0ABU0LZM1_9BACT</name>
<evidence type="ECO:0000256" key="4">
    <source>
        <dbReference type="ARBA" id="ARBA00022563"/>
    </source>
</evidence>
<dbReference type="InterPro" id="IPR017925">
    <property type="entry name" value="DHFR_CS"/>
</dbReference>
<dbReference type="InterPro" id="IPR012259">
    <property type="entry name" value="DHFR"/>
</dbReference>
<evidence type="ECO:0000313" key="10">
    <source>
        <dbReference type="Proteomes" id="UP001240643"/>
    </source>
</evidence>
<gene>
    <name evidence="9" type="ORF">J2Z62_000582</name>
</gene>
<dbReference type="PANTHER" id="PTHR48069:SF3">
    <property type="entry name" value="DIHYDROFOLATE REDUCTASE"/>
    <property type="match status" value="1"/>
</dbReference>
<dbReference type="SUPFAM" id="SSF53597">
    <property type="entry name" value="Dihydrofolate reductase-like"/>
    <property type="match status" value="1"/>
</dbReference>
<dbReference type="Proteomes" id="UP001240643">
    <property type="component" value="Unassembled WGS sequence"/>
</dbReference>
<evidence type="ECO:0000256" key="6">
    <source>
        <dbReference type="ARBA" id="ARBA00023002"/>
    </source>
</evidence>
<dbReference type="CDD" id="cd00209">
    <property type="entry name" value="DHFR"/>
    <property type="match status" value="1"/>
</dbReference>
<evidence type="ECO:0000259" key="8">
    <source>
        <dbReference type="PROSITE" id="PS51330"/>
    </source>
</evidence>
<accession>A0ABU0LZM1</accession>
<feature type="domain" description="DHFR" evidence="8">
    <location>
        <begin position="2"/>
        <end position="155"/>
    </location>
</feature>
<dbReference type="Pfam" id="PF00186">
    <property type="entry name" value="DHFR_1"/>
    <property type="match status" value="1"/>
</dbReference>
<evidence type="ECO:0000313" key="9">
    <source>
        <dbReference type="EMBL" id="MDQ0514144.1"/>
    </source>
</evidence>
<dbReference type="PROSITE" id="PS00075">
    <property type="entry name" value="DHFR_1"/>
    <property type="match status" value="1"/>
</dbReference>
<dbReference type="EMBL" id="JAUSWO010000001">
    <property type="protein sequence ID" value="MDQ0514144.1"/>
    <property type="molecule type" value="Genomic_DNA"/>
</dbReference>
<dbReference type="EC" id="1.5.1.3" evidence="3"/>
<protein>
    <recommendedName>
        <fullName evidence="3">dihydrofolate reductase</fullName>
        <ecNumber evidence="3">1.5.1.3</ecNumber>
    </recommendedName>
</protein>
<dbReference type="Gene3D" id="6.10.250.2410">
    <property type="match status" value="1"/>
</dbReference>
<sequence length="412" mass="48660">MAIKLIWCQDQNGGIGKNNQLPWNLPQEMQHFRDTTLHQIIVMGRKTFESIGKPLPKRTNVVLTRDPNFQATGVEVFHDVQSVLKKYEGIDLYIIGGSEIYRTFFGLADELIISQLPTSYDCDTFLNFDLNPFELIHTKDFLDFQVHYYHYVKKNDALELNLKNFIGPLDLLWVLIREKKYDIHDLDLKALIEQYLKFIKEQLHRIDLDLAADYLLTSAQLISLKTKMIFATDENATTEQIQDFLAEKQLLIQRLIEYRRIRKGISWMRKKQRERTKVFIKKPDFFDDANAVKTENLYLPKSIDVRRLKQSLEIALEKMQMRNLKKQQLSIRELSVDEVTLELANWLITQRIKESSFLTYLKSLEPIKRTLQYITVVFLVILTQVRNQFITIEIQGDDILFAVTDKWDLKYE</sequence>
<dbReference type="InterPro" id="IPR003768">
    <property type="entry name" value="ScpA"/>
</dbReference>
<dbReference type="InterPro" id="IPR024072">
    <property type="entry name" value="DHFR-like_dom_sf"/>
</dbReference>
<dbReference type="Gene3D" id="3.40.430.10">
    <property type="entry name" value="Dihydrofolate Reductase, subunit A"/>
    <property type="match status" value="1"/>
</dbReference>
<evidence type="ECO:0000256" key="7">
    <source>
        <dbReference type="RuleBase" id="RU004474"/>
    </source>
</evidence>
<dbReference type="PRINTS" id="PR00070">
    <property type="entry name" value="DHFR"/>
</dbReference>
<reference evidence="9" key="1">
    <citation type="submission" date="2023-07" db="EMBL/GenBank/DDBJ databases">
        <title>Genomic Encyclopedia of Type Strains, Phase IV (KMG-IV): sequencing the most valuable type-strain genomes for metagenomic binning, comparative biology and taxonomic classification.</title>
        <authorList>
            <person name="Goeker M."/>
        </authorList>
    </citation>
    <scope>NUCLEOTIDE SEQUENCE [LARGE SCALE GENOMIC DNA]</scope>
    <source>
        <strain evidence="9">DSM 21204</strain>
    </source>
</reference>
<evidence type="ECO:0000256" key="5">
    <source>
        <dbReference type="ARBA" id="ARBA00022857"/>
    </source>
</evidence>
<dbReference type="Pfam" id="PF02616">
    <property type="entry name" value="SMC_ScpA"/>
    <property type="match status" value="1"/>
</dbReference>
<keyword evidence="10" id="KW-1185">Reference proteome</keyword>